<dbReference type="CDD" id="cd16928">
    <property type="entry name" value="HATPase_GyrB-like"/>
    <property type="match status" value="1"/>
</dbReference>
<dbReference type="GO" id="GO:0003677">
    <property type="term" value="F:DNA binding"/>
    <property type="evidence" value="ECO:0007669"/>
    <property type="project" value="UniProtKB-KW"/>
</dbReference>
<dbReference type="InterPro" id="IPR013506">
    <property type="entry name" value="Topo_IIA_bsu_dom2"/>
</dbReference>
<dbReference type="InterPro" id="IPR018522">
    <property type="entry name" value="TopoIIA_CS"/>
</dbReference>
<dbReference type="InterPro" id="IPR000565">
    <property type="entry name" value="Topo_IIA_B"/>
</dbReference>
<dbReference type="FunFam" id="3.30.565.10:FF:000002">
    <property type="entry name" value="DNA gyrase subunit B"/>
    <property type="match status" value="1"/>
</dbReference>
<dbReference type="PANTHER" id="PTHR45866">
    <property type="entry name" value="DNA GYRASE/TOPOISOMERASE SUBUNIT B"/>
    <property type="match status" value="1"/>
</dbReference>
<evidence type="ECO:0000256" key="11">
    <source>
        <dbReference type="ARBA" id="ARBA00023125"/>
    </source>
</evidence>
<accession>A0A5J4L562</accession>
<dbReference type="InterPro" id="IPR003594">
    <property type="entry name" value="HATPase_dom"/>
</dbReference>
<dbReference type="InterPro" id="IPR020568">
    <property type="entry name" value="Ribosomal_Su5_D2-typ_SF"/>
</dbReference>
<dbReference type="InterPro" id="IPR002288">
    <property type="entry name" value="DNA_gyrase_B_C"/>
</dbReference>
<evidence type="ECO:0000256" key="8">
    <source>
        <dbReference type="ARBA" id="ARBA00022840"/>
    </source>
</evidence>
<proteinExistence type="inferred from homology"/>
<dbReference type="EC" id="5.6.2.2" evidence="4"/>
<dbReference type="GO" id="GO:0006265">
    <property type="term" value="P:DNA topological change"/>
    <property type="evidence" value="ECO:0007669"/>
    <property type="project" value="InterPro"/>
</dbReference>
<evidence type="ECO:0000256" key="2">
    <source>
        <dbReference type="ARBA" id="ARBA00001946"/>
    </source>
</evidence>
<keyword evidence="12" id="KW-0413">Isomerase</keyword>
<dbReference type="Gene3D" id="3.30.565.10">
    <property type="entry name" value="Histidine kinase-like ATPase, C-terminal domain"/>
    <property type="match status" value="1"/>
</dbReference>
<reference evidence="14" key="1">
    <citation type="submission" date="2019-10" db="EMBL/GenBank/DDBJ databases">
        <title>Metagenomic sequencing of thiosulfate-disproportionating enrichment culture.</title>
        <authorList>
            <person name="Umezawa K."/>
            <person name="Kojima H."/>
            <person name="Fukui M."/>
        </authorList>
    </citation>
    <scope>NUCLEOTIDE SEQUENCE</scope>
    <source>
        <strain evidence="14">45J</strain>
    </source>
</reference>
<dbReference type="SMART" id="SM00387">
    <property type="entry name" value="HATPase_c"/>
    <property type="match status" value="1"/>
</dbReference>
<dbReference type="CDD" id="cd00822">
    <property type="entry name" value="TopoII_Trans_DNA_gyrase"/>
    <property type="match status" value="1"/>
</dbReference>
<comment type="catalytic activity">
    <reaction evidence="1">
        <text>ATP-dependent breakage, passage and rejoining of double-stranded DNA.</text>
        <dbReference type="EC" id="5.6.2.2"/>
    </reaction>
</comment>
<dbReference type="Pfam" id="PF00986">
    <property type="entry name" value="DNA_gyraseB_C"/>
    <property type="match status" value="1"/>
</dbReference>
<dbReference type="InterPro" id="IPR034160">
    <property type="entry name" value="TOPRIM_GyrB"/>
</dbReference>
<dbReference type="Gene3D" id="3.30.230.10">
    <property type="match status" value="1"/>
</dbReference>
<dbReference type="CDD" id="cd03366">
    <property type="entry name" value="TOPRIM_TopoIIA_GyrB"/>
    <property type="match status" value="1"/>
</dbReference>
<sequence length="809" mass="90499">MNEKKIQEITEQASIAETEEYGAESIKILKGLSAVRVRPAMYIGSTGIDGLHHLVYEVVDNSVDEALAGFCTNIEVIIHRDGSCTVIDNGRGIPTEPHPGDPEGRTAAEIVLTELHAGGKFESKAYKISGGLHGVGVSVVNALSEWLEVEIKQNGFVYQQRFERGVPTGPLTVVGKTKGRGTKITFKPDAEIFETTEFHYDVLAQRLRELAFLNKGLQISITDEITAKSQTFLYKGGIISFVEHLNKNKTPIHPKPIYVSGEKEGISVEIALQYNDGYAENIYTFANNINTREGGTHLVGFKSALTRTANSYGTSSGILKEGKESISGEDIREGLTAVISVKLPNPQFEGQTKMKLGNSEVKGLVESITNEALSTYFEENPSVAKKIIEKAIQAARAREAARKARELTRRKGVLEDTGLPGKLADCSEKDPARSELFIVEGDSAGGSAKQGRDRRFQAILPLRGKILNVEKARFDKMLTSDEIKTLITALGTGIGAGDFDALKSRYHKIILMTDADVDGAHIRTLLLTFFYRQMPELIERGYLYIAQPPLFRVKRGKTERYVQNEAELMEMLFELAAEDIQVSTPTGLIGGKKLVPYLKKISSYEKIMEWFDKRRKDPELISLLLMSNIEKTVFKSREKLASLLEDIKKRIPNIKHSEIDFDEEQEAYSVNIKRHNYKMMLSVPFIQSPEFKEIMQMHKELTEVFGMPPYKLRIKEETKEAVSLKDLLSIATEASKKGLTIQRYKGLGEMNPQQLWETTMDPEKRALLQVSIEDSVKADEIFTVLMGDQVEPRKEFIVKHALEARNIDV</sequence>
<dbReference type="GO" id="GO:0003918">
    <property type="term" value="F:DNA topoisomerase type II (double strand cut, ATP-hydrolyzing) activity"/>
    <property type="evidence" value="ECO:0007669"/>
    <property type="project" value="UniProtKB-EC"/>
</dbReference>
<evidence type="ECO:0000256" key="4">
    <source>
        <dbReference type="ARBA" id="ARBA00012895"/>
    </source>
</evidence>
<comment type="cofactor">
    <cofactor evidence="2">
        <name>Mg(2+)</name>
        <dbReference type="ChEBI" id="CHEBI:18420"/>
    </cofactor>
</comment>
<dbReference type="GO" id="GO:0005524">
    <property type="term" value="F:ATP binding"/>
    <property type="evidence" value="ECO:0007669"/>
    <property type="project" value="UniProtKB-KW"/>
</dbReference>
<name>A0A5J4L562_9ZZZZ</name>
<dbReference type="FunFam" id="3.40.50.670:FF:000007">
    <property type="entry name" value="DNA gyrase subunit B"/>
    <property type="match status" value="1"/>
</dbReference>
<organism evidence="14">
    <name type="scientific">hot springs metagenome</name>
    <dbReference type="NCBI Taxonomy" id="433727"/>
    <lineage>
        <taxon>unclassified sequences</taxon>
        <taxon>metagenomes</taxon>
        <taxon>ecological metagenomes</taxon>
    </lineage>
</organism>
<keyword evidence="11" id="KW-0238">DNA-binding</keyword>
<dbReference type="NCBIfam" id="NF004189">
    <property type="entry name" value="PRK05644.1"/>
    <property type="match status" value="1"/>
</dbReference>
<comment type="similarity">
    <text evidence="3">Belongs to the type II topoisomerase GyrB family.</text>
</comment>
<dbReference type="PROSITE" id="PS50880">
    <property type="entry name" value="TOPRIM"/>
    <property type="match status" value="1"/>
</dbReference>
<evidence type="ECO:0000256" key="7">
    <source>
        <dbReference type="ARBA" id="ARBA00022741"/>
    </source>
</evidence>
<evidence type="ECO:0000313" key="14">
    <source>
        <dbReference type="EMBL" id="GER93379.1"/>
    </source>
</evidence>
<dbReference type="SUPFAM" id="SSF55874">
    <property type="entry name" value="ATPase domain of HSP90 chaperone/DNA topoisomerase II/histidine kinase"/>
    <property type="match status" value="1"/>
</dbReference>
<protein>
    <recommendedName>
        <fullName evidence="4">DNA topoisomerase (ATP-hydrolyzing)</fullName>
        <ecNumber evidence="4">5.6.2.2</ecNumber>
    </recommendedName>
</protein>
<gene>
    <name evidence="14" type="ORF">A45J_1118</name>
</gene>
<dbReference type="NCBIfam" id="TIGR01059">
    <property type="entry name" value="gyrB"/>
    <property type="match status" value="1"/>
</dbReference>
<dbReference type="InterPro" id="IPR036890">
    <property type="entry name" value="HATPase_C_sf"/>
</dbReference>
<keyword evidence="9" id="KW-0460">Magnesium</keyword>
<dbReference type="InterPro" id="IPR014721">
    <property type="entry name" value="Ribsml_uS5_D2-typ_fold_subgr"/>
</dbReference>
<evidence type="ECO:0000256" key="9">
    <source>
        <dbReference type="ARBA" id="ARBA00022842"/>
    </source>
</evidence>
<dbReference type="NCBIfam" id="NF011501">
    <property type="entry name" value="PRK14939.1"/>
    <property type="match status" value="1"/>
</dbReference>
<dbReference type="InterPro" id="IPR006171">
    <property type="entry name" value="TOPRIM_dom"/>
</dbReference>
<dbReference type="PRINTS" id="PR01159">
    <property type="entry name" value="DNAGYRASEB"/>
</dbReference>
<feature type="domain" description="Toprim" evidence="13">
    <location>
        <begin position="434"/>
        <end position="549"/>
    </location>
</feature>
<dbReference type="InterPro" id="IPR001241">
    <property type="entry name" value="Topo_IIA"/>
</dbReference>
<dbReference type="FunFam" id="3.30.230.10:FF:000005">
    <property type="entry name" value="DNA gyrase subunit B"/>
    <property type="match status" value="1"/>
</dbReference>
<dbReference type="SUPFAM" id="SSF54211">
    <property type="entry name" value="Ribosomal protein S5 domain 2-like"/>
    <property type="match status" value="1"/>
</dbReference>
<dbReference type="InterPro" id="IPR013759">
    <property type="entry name" value="Topo_IIA_B_C"/>
</dbReference>
<dbReference type="PROSITE" id="PS00177">
    <property type="entry name" value="TOPOISOMERASE_II"/>
    <property type="match status" value="1"/>
</dbReference>
<dbReference type="InterPro" id="IPR013760">
    <property type="entry name" value="Topo_IIA-like_dom_sf"/>
</dbReference>
<evidence type="ECO:0000256" key="10">
    <source>
        <dbReference type="ARBA" id="ARBA00023029"/>
    </source>
</evidence>
<keyword evidence="6" id="KW-0479">Metal-binding</keyword>
<keyword evidence="7" id="KW-0547">Nucleotide-binding</keyword>
<dbReference type="GO" id="GO:0046872">
    <property type="term" value="F:metal ion binding"/>
    <property type="evidence" value="ECO:0007669"/>
    <property type="project" value="UniProtKB-KW"/>
</dbReference>
<keyword evidence="5" id="KW-0963">Cytoplasm</keyword>
<evidence type="ECO:0000256" key="5">
    <source>
        <dbReference type="ARBA" id="ARBA00022490"/>
    </source>
</evidence>
<dbReference type="SUPFAM" id="SSF56719">
    <property type="entry name" value="Type II DNA topoisomerase"/>
    <property type="match status" value="1"/>
</dbReference>
<dbReference type="GO" id="GO:0005694">
    <property type="term" value="C:chromosome"/>
    <property type="evidence" value="ECO:0007669"/>
    <property type="project" value="InterPro"/>
</dbReference>
<evidence type="ECO:0000256" key="1">
    <source>
        <dbReference type="ARBA" id="ARBA00000185"/>
    </source>
</evidence>
<dbReference type="PRINTS" id="PR00418">
    <property type="entry name" value="TPI2FAMILY"/>
</dbReference>
<dbReference type="HAMAP" id="MF_01898">
    <property type="entry name" value="GyrB"/>
    <property type="match status" value="1"/>
</dbReference>
<dbReference type="EMBL" id="BLAB01000001">
    <property type="protein sequence ID" value="GER93379.1"/>
    <property type="molecule type" value="Genomic_DNA"/>
</dbReference>
<dbReference type="Pfam" id="PF01751">
    <property type="entry name" value="Toprim"/>
    <property type="match status" value="1"/>
</dbReference>
<evidence type="ECO:0000256" key="12">
    <source>
        <dbReference type="ARBA" id="ARBA00023235"/>
    </source>
</evidence>
<dbReference type="Pfam" id="PF02518">
    <property type="entry name" value="HATPase_c"/>
    <property type="match status" value="1"/>
</dbReference>
<dbReference type="InterPro" id="IPR011557">
    <property type="entry name" value="GyrB"/>
</dbReference>
<evidence type="ECO:0000259" key="13">
    <source>
        <dbReference type="PROSITE" id="PS50880"/>
    </source>
</evidence>
<keyword evidence="8" id="KW-0067">ATP-binding</keyword>
<keyword evidence="10" id="KW-0799">Topoisomerase</keyword>
<dbReference type="AlphaFoldDB" id="A0A5J4L562"/>
<dbReference type="Pfam" id="PF00204">
    <property type="entry name" value="DNA_gyraseB"/>
    <property type="match status" value="1"/>
</dbReference>
<comment type="caution">
    <text evidence="14">The sequence shown here is derived from an EMBL/GenBank/DDBJ whole genome shotgun (WGS) entry which is preliminary data.</text>
</comment>
<dbReference type="PANTHER" id="PTHR45866:SF1">
    <property type="entry name" value="DNA GYRASE SUBUNIT B, MITOCHONDRIAL"/>
    <property type="match status" value="1"/>
</dbReference>
<dbReference type="SMART" id="SM00433">
    <property type="entry name" value="TOP2c"/>
    <property type="match status" value="1"/>
</dbReference>
<dbReference type="Gene3D" id="3.40.50.670">
    <property type="match status" value="2"/>
</dbReference>
<evidence type="ECO:0000256" key="6">
    <source>
        <dbReference type="ARBA" id="ARBA00022723"/>
    </source>
</evidence>
<evidence type="ECO:0000256" key="3">
    <source>
        <dbReference type="ARBA" id="ARBA00010708"/>
    </source>
</evidence>